<feature type="region of interest" description="Disordered" evidence="6">
    <location>
        <begin position="1"/>
        <end position="23"/>
    </location>
</feature>
<dbReference type="Pfam" id="PF05140">
    <property type="entry name" value="ResB"/>
    <property type="match status" value="1"/>
</dbReference>
<protein>
    <submittedName>
        <fullName evidence="9">Cytochrome c biogenesis protein</fullName>
    </submittedName>
</protein>
<evidence type="ECO:0000256" key="5">
    <source>
        <dbReference type="ARBA" id="ARBA00023136"/>
    </source>
</evidence>
<dbReference type="RefSeq" id="WP_307242753.1">
    <property type="nucleotide sequence ID" value="NZ_JAUSQZ010000001.1"/>
</dbReference>
<feature type="transmembrane region" description="Helical" evidence="7">
    <location>
        <begin position="50"/>
        <end position="67"/>
    </location>
</feature>
<keyword evidence="4 7" id="KW-1133">Transmembrane helix</keyword>
<organism evidence="9 10">
    <name type="scientific">Kineosporia succinea</name>
    <dbReference type="NCBI Taxonomy" id="84632"/>
    <lineage>
        <taxon>Bacteria</taxon>
        <taxon>Bacillati</taxon>
        <taxon>Actinomycetota</taxon>
        <taxon>Actinomycetes</taxon>
        <taxon>Kineosporiales</taxon>
        <taxon>Kineosporiaceae</taxon>
        <taxon>Kineosporia</taxon>
    </lineage>
</organism>
<feature type="region of interest" description="Disordered" evidence="6">
    <location>
        <begin position="532"/>
        <end position="595"/>
    </location>
</feature>
<evidence type="ECO:0000313" key="9">
    <source>
        <dbReference type="EMBL" id="MDP9827091.1"/>
    </source>
</evidence>
<reference evidence="9 10" key="1">
    <citation type="submission" date="2023-07" db="EMBL/GenBank/DDBJ databases">
        <title>Sequencing the genomes of 1000 actinobacteria strains.</title>
        <authorList>
            <person name="Klenk H.-P."/>
        </authorList>
    </citation>
    <scope>NUCLEOTIDE SEQUENCE [LARGE SCALE GENOMIC DNA]</scope>
    <source>
        <strain evidence="9 10">DSM 44388</strain>
    </source>
</reference>
<evidence type="ECO:0000256" key="6">
    <source>
        <dbReference type="SAM" id="MobiDB-lite"/>
    </source>
</evidence>
<evidence type="ECO:0000313" key="10">
    <source>
        <dbReference type="Proteomes" id="UP001235712"/>
    </source>
</evidence>
<keyword evidence="3" id="KW-0201">Cytochrome c-type biogenesis</keyword>
<comment type="subcellular location">
    <subcellularLocation>
        <location evidence="1">Membrane</location>
        <topology evidence="1">Multi-pass membrane protein</topology>
    </subcellularLocation>
</comment>
<evidence type="ECO:0000256" key="1">
    <source>
        <dbReference type="ARBA" id="ARBA00004141"/>
    </source>
</evidence>
<dbReference type="InterPro" id="IPR007816">
    <property type="entry name" value="ResB-like_domain"/>
</dbReference>
<evidence type="ECO:0000256" key="2">
    <source>
        <dbReference type="ARBA" id="ARBA00022692"/>
    </source>
</evidence>
<keyword evidence="2 7" id="KW-0812">Transmembrane</keyword>
<evidence type="ECO:0000256" key="4">
    <source>
        <dbReference type="ARBA" id="ARBA00022989"/>
    </source>
</evidence>
<dbReference type="EMBL" id="JAUSQZ010000001">
    <property type="protein sequence ID" value="MDP9827091.1"/>
    <property type="molecule type" value="Genomic_DNA"/>
</dbReference>
<keyword evidence="5 7" id="KW-0472">Membrane</keyword>
<evidence type="ECO:0000256" key="7">
    <source>
        <dbReference type="SAM" id="Phobius"/>
    </source>
</evidence>
<dbReference type="InterPro" id="IPR023494">
    <property type="entry name" value="Cyt_c_bgen_Ccs1/CcsB/ResB"/>
</dbReference>
<sequence length="595" mass="64392">MSVDDEIELRPGQKGKMPRLSEKQPVAQPRLGFIGWLRWMWRQLTSMRTALILLMLLALAAVPGSLIPQTRIDPSKVSAFVEDHPDLTPWVRRLDGFDVYGSPWFSAIYLLLFISLIGCVVPRTRQQFKALRAKPPKAPRRLERMPVHATTHTTAGADEVLAQARKALRRKRYRVHAHDGQTLSADRGMLSETGNLLFHLSLVGLLAAMAIGSFISYSGQSVVVVGEKWSNTLPQYDTFEGGRSVGSDDLTPYSFTLKSFTADFDDQADGNQFGAARDFEAKVDVVPEPGAKAEERSIRVNDPLDVNGSRVFLVGNGYAPEITVHDGEGNEVWSGAVPFLSTDSNYTSTGVVKMAGAKPEQLGLFAIFLPTASTDPVTGAEISVFPDDNNPRMQVYAYTGDLGLDDGVGQSVYVLDQSKLEQVKDADGKQFTQTIGVGDTLTLPGGNGTVTLDGVTRYVALDVRYDPTKMYVLVFALMALFGVTASLFVRRRRVWFRVTTSDAGLTTVGIGGLSRTEDTQLADEVRSLLTAAVPDRVDPPRAETGVLDDTGTAENDETAGSPEAGPQTSTERPGTAGDNTSERPASSDTAPGEGV</sequence>
<gene>
    <name evidence="9" type="ORF">J2S57_002840</name>
</gene>
<dbReference type="Proteomes" id="UP001235712">
    <property type="component" value="Unassembled WGS sequence"/>
</dbReference>
<feature type="compositionally biased region" description="Polar residues" evidence="6">
    <location>
        <begin position="566"/>
        <end position="589"/>
    </location>
</feature>
<comment type="caution">
    <text evidence="9">The sequence shown here is derived from an EMBL/GenBank/DDBJ whole genome shotgun (WGS) entry which is preliminary data.</text>
</comment>
<feature type="transmembrane region" description="Helical" evidence="7">
    <location>
        <begin position="470"/>
        <end position="489"/>
    </location>
</feature>
<dbReference type="PANTHER" id="PTHR31566">
    <property type="entry name" value="CYTOCHROME C BIOGENESIS PROTEIN CCS1, CHLOROPLASTIC"/>
    <property type="match status" value="1"/>
</dbReference>
<feature type="transmembrane region" description="Helical" evidence="7">
    <location>
        <begin position="196"/>
        <end position="217"/>
    </location>
</feature>
<evidence type="ECO:0000256" key="3">
    <source>
        <dbReference type="ARBA" id="ARBA00022748"/>
    </source>
</evidence>
<dbReference type="PANTHER" id="PTHR31566:SF0">
    <property type="entry name" value="CYTOCHROME C BIOGENESIS PROTEIN CCS1, CHLOROPLASTIC"/>
    <property type="match status" value="1"/>
</dbReference>
<proteinExistence type="predicted"/>
<evidence type="ECO:0000259" key="8">
    <source>
        <dbReference type="Pfam" id="PF05140"/>
    </source>
</evidence>
<name>A0ABT9P331_9ACTN</name>
<accession>A0ABT9P331</accession>
<feature type="transmembrane region" description="Helical" evidence="7">
    <location>
        <begin position="104"/>
        <end position="122"/>
    </location>
</feature>
<feature type="domain" description="ResB-like" evidence="8">
    <location>
        <begin position="47"/>
        <end position="525"/>
    </location>
</feature>
<keyword evidence="10" id="KW-1185">Reference proteome</keyword>